<organism evidence="2 3">
    <name type="scientific">Segatella copri</name>
    <dbReference type="NCBI Taxonomy" id="165179"/>
    <lineage>
        <taxon>Bacteria</taxon>
        <taxon>Pseudomonadati</taxon>
        <taxon>Bacteroidota</taxon>
        <taxon>Bacteroidia</taxon>
        <taxon>Bacteroidales</taxon>
        <taxon>Prevotellaceae</taxon>
        <taxon>Segatella</taxon>
    </lineage>
</organism>
<dbReference type="PANTHER" id="PTHR34580:SF9">
    <property type="entry name" value="SLL5097 PROTEIN"/>
    <property type="match status" value="1"/>
</dbReference>
<gene>
    <name evidence="2" type="ORF">F7D20_02885</name>
</gene>
<evidence type="ECO:0000313" key="3">
    <source>
        <dbReference type="Proteomes" id="UP000384372"/>
    </source>
</evidence>
<proteinExistence type="predicted"/>
<dbReference type="InterPro" id="IPR026881">
    <property type="entry name" value="WYL_dom"/>
</dbReference>
<dbReference type="AlphaFoldDB" id="A0A6A7W9A5"/>
<feature type="domain" description="WYL" evidence="1">
    <location>
        <begin position="126"/>
        <end position="193"/>
    </location>
</feature>
<dbReference type="Proteomes" id="UP000384372">
    <property type="component" value="Unassembled WGS sequence"/>
</dbReference>
<name>A0A6A7W9A5_9BACT</name>
<sequence length="321" mass="37802">MARQIDGIRRMLLIINKIYATNGQYGDSCVSVHELLSYINDHVDAPISERTLQRDINDIEMLFHIEISFDRATNSYRINERFSSREDRLSEMLLNFELLNAVDESPNMRSYILPEHHRAVFSKYMPQLIYAVRNQHTISFQYVLYRHGGEVITKENILPHYIKESNQLWYVLAYDADGYQLKAYGIDRIRNLVVHDTLFERNVDIDVNGMYRDCYGIWNDESLPVEEVILQYDNRDGYFLKAMPLHHTQRVLVDDGKVFKISVHVKITNDFVMALLSRSRSLEVIAPMHLRKRMMDVYREALVRNSVPNDMFNNNNVESNK</sequence>
<protein>
    <submittedName>
        <fullName evidence="2">WYL domain-containing protein</fullName>
    </submittedName>
</protein>
<dbReference type="RefSeq" id="WP_158462765.1">
    <property type="nucleotide sequence ID" value="NZ_VZAD01000027.1"/>
</dbReference>
<dbReference type="InterPro" id="IPR051534">
    <property type="entry name" value="CBASS_pafABC_assoc_protein"/>
</dbReference>
<dbReference type="EMBL" id="VZAD01000027">
    <property type="protein sequence ID" value="MQP10928.1"/>
    <property type="molecule type" value="Genomic_DNA"/>
</dbReference>
<accession>A0A6A7W9A5</accession>
<evidence type="ECO:0000259" key="1">
    <source>
        <dbReference type="Pfam" id="PF13280"/>
    </source>
</evidence>
<keyword evidence="3" id="KW-1185">Reference proteome</keyword>
<dbReference type="PANTHER" id="PTHR34580">
    <property type="match status" value="1"/>
</dbReference>
<dbReference type="PROSITE" id="PS52050">
    <property type="entry name" value="WYL"/>
    <property type="match status" value="1"/>
</dbReference>
<dbReference type="Pfam" id="PF13280">
    <property type="entry name" value="WYL"/>
    <property type="match status" value="1"/>
</dbReference>
<reference evidence="2 3" key="1">
    <citation type="submission" date="2019-09" db="EMBL/GenBank/DDBJ databases">
        <title>Distinct polysaccharide growth profiles of human intestinal Prevotella copri isolates.</title>
        <authorList>
            <person name="Fehlner-Peach H."/>
            <person name="Magnabosco C."/>
            <person name="Raghavan V."/>
            <person name="Scher J.U."/>
            <person name="Tett A."/>
            <person name="Cox L.M."/>
            <person name="Gottsegen C."/>
            <person name="Watters A."/>
            <person name="Wiltshire- Gordon J.D."/>
            <person name="Segata N."/>
            <person name="Bonneau R."/>
            <person name="Littman D.R."/>
        </authorList>
    </citation>
    <scope>NUCLEOTIDE SEQUENCE [LARGE SCALE GENOMIC DNA]</scope>
    <source>
        <strain evidence="3">iAQ1173</strain>
    </source>
</reference>
<comment type="caution">
    <text evidence="2">The sequence shown here is derived from an EMBL/GenBank/DDBJ whole genome shotgun (WGS) entry which is preliminary data.</text>
</comment>
<evidence type="ECO:0000313" key="2">
    <source>
        <dbReference type="EMBL" id="MQP10928.1"/>
    </source>
</evidence>
<dbReference type="OrthoDB" id="43316at2"/>